<feature type="domain" description="DUF4240" evidence="1">
    <location>
        <begin position="3"/>
        <end position="128"/>
    </location>
</feature>
<dbReference type="InterPro" id="IPR025334">
    <property type="entry name" value="DUF4240"/>
</dbReference>
<accession>A0ABS4L1U8</accession>
<sequence>MNMTWADFWALIATLNGEATQESCQRLAEELSRRPVSDIIGFAERHAEALYRLDQEKFGTLPVIDLTVLDGRPFPQSSDGFLYARCAVVAAGQSVWESVFFDVDKFAPYTSTECDGEWLLYVPDRAYELATGDEWDRSTRYCFESYSNRDGWSHLQK</sequence>
<dbReference type="EMBL" id="JAGGLQ010000003">
    <property type="protein sequence ID" value="MBP2036256.1"/>
    <property type="molecule type" value="Genomic_DNA"/>
</dbReference>
<evidence type="ECO:0000313" key="2">
    <source>
        <dbReference type="EMBL" id="MBP2036256.1"/>
    </source>
</evidence>
<keyword evidence="3" id="KW-1185">Reference proteome</keyword>
<evidence type="ECO:0000313" key="3">
    <source>
        <dbReference type="Proteomes" id="UP001519310"/>
    </source>
</evidence>
<evidence type="ECO:0000259" key="1">
    <source>
        <dbReference type="Pfam" id="PF14024"/>
    </source>
</evidence>
<organism evidence="2 3">
    <name type="scientific">Streptomyces avidinii</name>
    <dbReference type="NCBI Taxonomy" id="1895"/>
    <lineage>
        <taxon>Bacteria</taxon>
        <taxon>Bacillati</taxon>
        <taxon>Actinomycetota</taxon>
        <taxon>Actinomycetes</taxon>
        <taxon>Kitasatosporales</taxon>
        <taxon>Streptomycetaceae</taxon>
        <taxon>Streptomyces</taxon>
    </lineage>
</organism>
<proteinExistence type="predicted"/>
<gene>
    <name evidence="2" type="ORF">J2Z77_002047</name>
</gene>
<reference evidence="2 3" key="1">
    <citation type="submission" date="2021-03" db="EMBL/GenBank/DDBJ databases">
        <title>Genomic Encyclopedia of Type Strains, Phase IV (KMG-IV): sequencing the most valuable type-strain genomes for metagenomic binning, comparative biology and taxonomic classification.</title>
        <authorList>
            <person name="Goeker M."/>
        </authorList>
    </citation>
    <scope>NUCLEOTIDE SEQUENCE [LARGE SCALE GENOMIC DNA]</scope>
    <source>
        <strain evidence="2 3">DSM 40526</strain>
    </source>
</reference>
<name>A0ABS4L1U8_STRAV</name>
<dbReference type="Proteomes" id="UP001519310">
    <property type="component" value="Unassembled WGS sequence"/>
</dbReference>
<comment type="caution">
    <text evidence="2">The sequence shown here is derived from an EMBL/GenBank/DDBJ whole genome shotgun (WGS) entry which is preliminary data.</text>
</comment>
<dbReference type="Pfam" id="PF14024">
    <property type="entry name" value="DUF4240"/>
    <property type="match status" value="1"/>
</dbReference>
<protein>
    <recommendedName>
        <fullName evidence="1">DUF4240 domain-containing protein</fullName>
    </recommendedName>
</protein>